<dbReference type="EMBL" id="CAJQZP010001558">
    <property type="protein sequence ID" value="CAG5053941.1"/>
    <property type="molecule type" value="Genomic_DNA"/>
</dbReference>
<keyword evidence="3" id="KW-1185">Reference proteome</keyword>
<evidence type="ECO:0000313" key="3">
    <source>
        <dbReference type="Proteomes" id="UP000691718"/>
    </source>
</evidence>
<protein>
    <submittedName>
        <fullName evidence="2">(apollo) hypothetical protein</fullName>
    </submittedName>
</protein>
<proteinExistence type="predicted"/>
<gene>
    <name evidence="2" type="ORF">PAPOLLO_LOCUS25794</name>
</gene>
<dbReference type="Proteomes" id="UP000691718">
    <property type="component" value="Unassembled WGS sequence"/>
</dbReference>
<dbReference type="AlphaFoldDB" id="A0A8S3Y501"/>
<evidence type="ECO:0000256" key="1">
    <source>
        <dbReference type="SAM" id="MobiDB-lite"/>
    </source>
</evidence>
<organism evidence="2 3">
    <name type="scientific">Parnassius apollo</name>
    <name type="common">Apollo butterfly</name>
    <name type="synonym">Papilio apollo</name>
    <dbReference type="NCBI Taxonomy" id="110799"/>
    <lineage>
        <taxon>Eukaryota</taxon>
        <taxon>Metazoa</taxon>
        <taxon>Ecdysozoa</taxon>
        <taxon>Arthropoda</taxon>
        <taxon>Hexapoda</taxon>
        <taxon>Insecta</taxon>
        <taxon>Pterygota</taxon>
        <taxon>Neoptera</taxon>
        <taxon>Endopterygota</taxon>
        <taxon>Lepidoptera</taxon>
        <taxon>Glossata</taxon>
        <taxon>Ditrysia</taxon>
        <taxon>Papilionoidea</taxon>
        <taxon>Papilionidae</taxon>
        <taxon>Parnassiinae</taxon>
        <taxon>Parnassini</taxon>
        <taxon>Parnassius</taxon>
        <taxon>Parnassius</taxon>
    </lineage>
</organism>
<feature type="region of interest" description="Disordered" evidence="1">
    <location>
        <begin position="50"/>
        <end position="79"/>
    </location>
</feature>
<sequence>MDTFNTCENTRKEIERADCLVDTDRLSGSGDGADGAATACSELADTAPAARLRRSVSEASTTEQSDGGKLADSELSADL</sequence>
<evidence type="ECO:0000313" key="2">
    <source>
        <dbReference type="EMBL" id="CAG5053941.1"/>
    </source>
</evidence>
<reference evidence="2" key="1">
    <citation type="submission" date="2021-04" db="EMBL/GenBank/DDBJ databases">
        <authorList>
            <person name="Tunstrom K."/>
        </authorList>
    </citation>
    <scope>NUCLEOTIDE SEQUENCE</scope>
</reference>
<comment type="caution">
    <text evidence="2">The sequence shown here is derived from an EMBL/GenBank/DDBJ whole genome shotgun (WGS) entry which is preliminary data.</text>
</comment>
<accession>A0A8S3Y501</accession>
<name>A0A8S3Y501_PARAO</name>